<dbReference type="Proteomes" id="UP000191285">
    <property type="component" value="Unassembled WGS sequence"/>
</dbReference>
<organism evidence="2 3">
    <name type="scientific">Penicillium steckii</name>
    <dbReference type="NCBI Taxonomy" id="303698"/>
    <lineage>
        <taxon>Eukaryota</taxon>
        <taxon>Fungi</taxon>
        <taxon>Dikarya</taxon>
        <taxon>Ascomycota</taxon>
        <taxon>Pezizomycotina</taxon>
        <taxon>Eurotiomycetes</taxon>
        <taxon>Eurotiomycetidae</taxon>
        <taxon>Eurotiales</taxon>
        <taxon>Aspergillaceae</taxon>
        <taxon>Penicillium</taxon>
    </lineage>
</organism>
<dbReference type="Gene3D" id="3.40.50.11960">
    <property type="match status" value="1"/>
</dbReference>
<keyword evidence="3" id="KW-1185">Reference proteome</keyword>
<name>A0A1V6T9Q1_9EURO</name>
<feature type="compositionally biased region" description="Acidic residues" evidence="1">
    <location>
        <begin position="346"/>
        <end position="357"/>
    </location>
</feature>
<dbReference type="Pfam" id="PF10199">
    <property type="entry name" value="Adaptin_binding"/>
    <property type="match status" value="1"/>
</dbReference>
<sequence>MPSPTSTSPSKPSPKNIPNPRRLLILTPPSQSLSIIPPLLHTLSGVPVTDIPQTQADPNTPTGQEKESGAQQSQSQSQPDSTTPSFAGYTTHSPLQLNTKYYKAEVPIWVDEVPLDSSDKSDSGSATWKTDFLSEEAEIVREAVGALVVAVKAPGPHSIREGESDIAQSKDVLALSALMRDIGAVKGCIDEERGGMDVPGVFLLVKSGSGSANTAVAASRSSGEEGEEIGDDVDVPLSVGWWEDRLFDLGLFGWEVVEWDPLGNEEVKTRNKFGEYEGMPRVKEVLETHDWSAASADDGLEDDLEEALLGFDGKRGSGFGMEVNELEREMLGLRMAIEKGGGDGESNGEEDGEEEDKVESMETLIMRMQSLRDMGSELPDSERRRFAAKAVQDIMREL</sequence>
<dbReference type="PANTHER" id="PTHR28043:SF1">
    <property type="entry name" value="INCREASED RECOMBINATION CENTERS PROTEIN 6"/>
    <property type="match status" value="1"/>
</dbReference>
<evidence type="ECO:0000313" key="3">
    <source>
        <dbReference type="Proteomes" id="UP000191285"/>
    </source>
</evidence>
<dbReference type="InterPro" id="IPR034627">
    <property type="entry name" value="Irc6"/>
</dbReference>
<feature type="compositionally biased region" description="Polar residues" evidence="1">
    <location>
        <begin position="51"/>
        <end position="63"/>
    </location>
</feature>
<proteinExistence type="predicted"/>
<dbReference type="AlphaFoldDB" id="A0A1V6T9Q1"/>
<accession>A0A1V6T9Q1</accession>
<comment type="caution">
    <text evidence="2">The sequence shown here is derived from an EMBL/GenBank/DDBJ whole genome shotgun (WGS) entry which is preliminary data.</text>
</comment>
<dbReference type="EMBL" id="MLKD01000009">
    <property type="protein sequence ID" value="OQE23107.1"/>
    <property type="molecule type" value="Genomic_DNA"/>
</dbReference>
<evidence type="ECO:0000256" key="1">
    <source>
        <dbReference type="SAM" id="MobiDB-lite"/>
    </source>
</evidence>
<dbReference type="STRING" id="303698.A0A1V6T9Q1"/>
<evidence type="ECO:0000313" key="2">
    <source>
        <dbReference type="EMBL" id="OQE23107.1"/>
    </source>
</evidence>
<dbReference type="GO" id="GO:0016192">
    <property type="term" value="P:vesicle-mediated transport"/>
    <property type="evidence" value="ECO:0007669"/>
    <property type="project" value="InterPro"/>
</dbReference>
<evidence type="ECO:0008006" key="4">
    <source>
        <dbReference type="Google" id="ProtNLM"/>
    </source>
</evidence>
<feature type="compositionally biased region" description="Low complexity" evidence="1">
    <location>
        <begin position="1"/>
        <end position="10"/>
    </location>
</feature>
<feature type="region of interest" description="Disordered" evidence="1">
    <location>
        <begin position="338"/>
        <end position="359"/>
    </location>
</feature>
<dbReference type="OrthoDB" id="10261384at2759"/>
<feature type="region of interest" description="Disordered" evidence="1">
    <location>
        <begin position="44"/>
        <end position="90"/>
    </location>
</feature>
<dbReference type="PANTHER" id="PTHR28043">
    <property type="entry name" value="INCREASED RECOMBINATION CENTERS PROTEIN 6"/>
    <property type="match status" value="1"/>
</dbReference>
<dbReference type="GO" id="GO:0030674">
    <property type="term" value="F:protein-macromolecule adaptor activity"/>
    <property type="evidence" value="ECO:0007669"/>
    <property type="project" value="TreeGrafter"/>
</dbReference>
<feature type="region of interest" description="Disordered" evidence="1">
    <location>
        <begin position="1"/>
        <end position="24"/>
    </location>
</feature>
<feature type="compositionally biased region" description="Low complexity" evidence="1">
    <location>
        <begin position="71"/>
        <end position="85"/>
    </location>
</feature>
<gene>
    <name evidence="2" type="ORF">PENSTE_c009G01240</name>
</gene>
<protein>
    <recommendedName>
        <fullName evidence="4">Alpha and gamma adaptin binding protein p34</fullName>
    </recommendedName>
</protein>
<reference evidence="3" key="1">
    <citation type="journal article" date="2017" name="Nat. Microbiol.">
        <title>Global analysis of biosynthetic gene clusters reveals vast potential of secondary metabolite production in Penicillium species.</title>
        <authorList>
            <person name="Nielsen J.C."/>
            <person name="Grijseels S."/>
            <person name="Prigent S."/>
            <person name="Ji B."/>
            <person name="Dainat J."/>
            <person name="Nielsen K.F."/>
            <person name="Frisvad J.C."/>
            <person name="Workman M."/>
            <person name="Nielsen J."/>
        </authorList>
    </citation>
    <scope>NUCLEOTIDE SEQUENCE [LARGE SCALE GENOMIC DNA]</scope>
    <source>
        <strain evidence="3">IBT 24891</strain>
    </source>
</reference>